<gene>
    <name evidence="2" type="ORF">B6D57_03175</name>
</gene>
<accession>A0A1W9S1C9</accession>
<proteinExistence type="predicted"/>
<organism evidence="2 3">
    <name type="scientific">Candidatus Coatesbacteria bacterium 4484_99</name>
    <dbReference type="NCBI Taxonomy" id="1970774"/>
    <lineage>
        <taxon>Bacteria</taxon>
        <taxon>Candidatus Coatesiibacteriota</taxon>
    </lineage>
</organism>
<comment type="caution">
    <text evidence="2">The sequence shown here is derived from an EMBL/GenBank/DDBJ whole genome shotgun (WGS) entry which is preliminary data.</text>
</comment>
<keyword evidence="1" id="KW-0732">Signal</keyword>
<dbReference type="Proteomes" id="UP000192611">
    <property type="component" value="Unassembled WGS sequence"/>
</dbReference>
<evidence type="ECO:0000313" key="2">
    <source>
        <dbReference type="EMBL" id="OQX90437.1"/>
    </source>
</evidence>
<evidence type="ECO:0000256" key="1">
    <source>
        <dbReference type="SAM" id="SignalP"/>
    </source>
</evidence>
<feature type="chain" id="PRO_5013184989" description="DZANK-type domain-containing protein" evidence="1">
    <location>
        <begin position="24"/>
        <end position="116"/>
    </location>
</feature>
<dbReference type="AlphaFoldDB" id="A0A1W9S1C9"/>
<sequence>MKKIIHIALMAFLALGLISSVSADTTITCDNCGKKFTVPDDMYNFACPYCGFEYDSWYCSVCGAINYVPLAWDSWECWNCGTVHELWYCGSCGAENFVPSSWNEFDCWECGAHNTK</sequence>
<feature type="signal peptide" evidence="1">
    <location>
        <begin position="1"/>
        <end position="23"/>
    </location>
</feature>
<protein>
    <recommendedName>
        <fullName evidence="4">DZANK-type domain-containing protein</fullName>
    </recommendedName>
</protein>
<evidence type="ECO:0000313" key="3">
    <source>
        <dbReference type="Proteomes" id="UP000192611"/>
    </source>
</evidence>
<name>A0A1W9S1C9_9BACT</name>
<reference evidence="3" key="1">
    <citation type="submission" date="2017-03" db="EMBL/GenBank/DDBJ databases">
        <title>Novel pathways for hydrocarbon cycling and metabolic interdependencies in hydrothermal sediment communities.</title>
        <authorList>
            <person name="Dombrowski N."/>
            <person name="Seitz K."/>
            <person name="Teske A."/>
            <person name="Baker B."/>
        </authorList>
    </citation>
    <scope>NUCLEOTIDE SEQUENCE [LARGE SCALE GENOMIC DNA]</scope>
</reference>
<evidence type="ECO:0008006" key="4">
    <source>
        <dbReference type="Google" id="ProtNLM"/>
    </source>
</evidence>
<dbReference type="EMBL" id="NATQ01000054">
    <property type="protein sequence ID" value="OQX90437.1"/>
    <property type="molecule type" value="Genomic_DNA"/>
</dbReference>